<dbReference type="Gene3D" id="3.40.50.150">
    <property type="entry name" value="Vaccinia Virus protein VP39"/>
    <property type="match status" value="1"/>
</dbReference>
<reference evidence="2" key="2">
    <citation type="submission" date="2019-10" db="EMBL/GenBank/DDBJ databases">
        <title>Conservation and host-specific expression of non-tandemly repeated heterogenous ribosome RNA gene in arbuscular mycorrhizal fungi.</title>
        <authorList>
            <person name="Maeda T."/>
            <person name="Kobayashi Y."/>
            <person name="Nakagawa T."/>
            <person name="Ezawa T."/>
            <person name="Yamaguchi K."/>
            <person name="Bino T."/>
            <person name="Nishimoto Y."/>
            <person name="Shigenobu S."/>
            <person name="Kawaguchi M."/>
        </authorList>
    </citation>
    <scope>NUCLEOTIDE SEQUENCE</scope>
    <source>
        <strain evidence="2">HR1</strain>
    </source>
</reference>
<dbReference type="AlphaFoldDB" id="A0A2Z6RCJ3"/>
<dbReference type="OrthoDB" id="2014201at2759"/>
<dbReference type="EMBL" id="BLAL01000071">
    <property type="protein sequence ID" value="GES83585.1"/>
    <property type="molecule type" value="Genomic_DNA"/>
</dbReference>
<dbReference type="Proteomes" id="UP000615446">
    <property type="component" value="Unassembled WGS sequence"/>
</dbReference>
<dbReference type="SUPFAM" id="SSF53335">
    <property type="entry name" value="S-adenosyl-L-methionine-dependent methyltransferases"/>
    <property type="match status" value="1"/>
</dbReference>
<gene>
    <name evidence="2" type="ORF">RCL2_001073900</name>
    <name evidence="1" type="ORF">RclHR1_03790011</name>
</gene>
<comment type="caution">
    <text evidence="1">The sequence shown here is derived from an EMBL/GenBank/DDBJ whole genome shotgun (WGS) entry which is preliminary data.</text>
</comment>
<evidence type="ECO:0000313" key="3">
    <source>
        <dbReference type="Proteomes" id="UP000247702"/>
    </source>
</evidence>
<name>A0A2Z6RCJ3_9GLOM</name>
<dbReference type="GO" id="GO:0032259">
    <property type="term" value="P:methylation"/>
    <property type="evidence" value="ECO:0007669"/>
    <property type="project" value="UniProtKB-KW"/>
</dbReference>
<sequence>MKDYKFTRNWFEKHIPDWEKTLSGLRNKKINVLDIGVFEGRATVWILDELFQHPDSQLIAIDPFENTFEGIFATNENKETYYRNLRESGKENQVKTVGDMNYFDALTKLNHEKKEKFDFIHVDGSHSACHVLSNAVLSWNLLKEGGIMILDDYEWDLFEEEYNNPRIAINSFLQSYQSQIEIIYKHFQVAIKKEIKKVSRIPRDDKTVD</sequence>
<keyword evidence="3" id="KW-1185">Reference proteome</keyword>
<keyword evidence="2" id="KW-0808">Transferase</keyword>
<dbReference type="Proteomes" id="UP000247702">
    <property type="component" value="Unassembled WGS sequence"/>
</dbReference>
<evidence type="ECO:0000313" key="2">
    <source>
        <dbReference type="EMBL" id="GES83585.1"/>
    </source>
</evidence>
<reference evidence="1 3" key="1">
    <citation type="submission" date="2017-11" db="EMBL/GenBank/DDBJ databases">
        <title>The genome of Rhizophagus clarus HR1 reveals common genetic basis of auxotrophy among arbuscular mycorrhizal fungi.</title>
        <authorList>
            <person name="Kobayashi Y."/>
        </authorList>
    </citation>
    <scope>NUCLEOTIDE SEQUENCE [LARGE SCALE GENOMIC DNA]</scope>
    <source>
        <strain evidence="1 3">HR1</strain>
    </source>
</reference>
<dbReference type="Pfam" id="PF13578">
    <property type="entry name" value="Methyltransf_24"/>
    <property type="match status" value="1"/>
</dbReference>
<keyword evidence="2" id="KW-0489">Methyltransferase</keyword>
<dbReference type="EMBL" id="BEXD01003101">
    <property type="protein sequence ID" value="GBC00218.1"/>
    <property type="molecule type" value="Genomic_DNA"/>
</dbReference>
<protein>
    <submittedName>
        <fullName evidence="2">Class I SAM-dependent methyltransferase</fullName>
    </submittedName>
</protein>
<dbReference type="GO" id="GO:0008168">
    <property type="term" value="F:methyltransferase activity"/>
    <property type="evidence" value="ECO:0007669"/>
    <property type="project" value="UniProtKB-KW"/>
</dbReference>
<organism evidence="1 3">
    <name type="scientific">Rhizophagus clarus</name>
    <dbReference type="NCBI Taxonomy" id="94130"/>
    <lineage>
        <taxon>Eukaryota</taxon>
        <taxon>Fungi</taxon>
        <taxon>Fungi incertae sedis</taxon>
        <taxon>Mucoromycota</taxon>
        <taxon>Glomeromycotina</taxon>
        <taxon>Glomeromycetes</taxon>
        <taxon>Glomerales</taxon>
        <taxon>Glomeraceae</taxon>
        <taxon>Rhizophagus</taxon>
    </lineage>
</organism>
<dbReference type="STRING" id="94130.A0A2Z6RCJ3"/>
<dbReference type="CDD" id="cd02440">
    <property type="entry name" value="AdoMet_MTases"/>
    <property type="match status" value="1"/>
</dbReference>
<proteinExistence type="predicted"/>
<accession>A0A2Z6RCJ3</accession>
<evidence type="ECO:0000313" key="1">
    <source>
        <dbReference type="EMBL" id="GBC00218.1"/>
    </source>
</evidence>
<dbReference type="InterPro" id="IPR029063">
    <property type="entry name" value="SAM-dependent_MTases_sf"/>
</dbReference>